<gene>
    <name evidence="1" type="ORF">JIN84_06695</name>
</gene>
<sequence length="185" mass="20179">MTDPFPTEGRDDIWNHAETCLLRTAEAIQETRASTPAELSQAVSAAREAHAQGKPADLLDVLARIQGHDEEHVGPVILSLGDKVAATQSPYAPLLPFAGKLIAPSAFYDSFDQVHRIARVLLSPVVYAEDTDAIGTASANPVAAAILADEIRAAVFKRFGIRPFVTIARLDYESWTFLTRKHFEL</sequence>
<dbReference type="EMBL" id="JAENIK010000008">
    <property type="protein sequence ID" value="MBK1815293.1"/>
    <property type="molecule type" value="Genomic_DNA"/>
</dbReference>
<name>A0A934R3A8_9BACT</name>
<organism evidence="1 2">
    <name type="scientific">Luteolibacter yonseiensis</name>
    <dbReference type="NCBI Taxonomy" id="1144680"/>
    <lineage>
        <taxon>Bacteria</taxon>
        <taxon>Pseudomonadati</taxon>
        <taxon>Verrucomicrobiota</taxon>
        <taxon>Verrucomicrobiia</taxon>
        <taxon>Verrucomicrobiales</taxon>
        <taxon>Verrucomicrobiaceae</taxon>
        <taxon>Luteolibacter</taxon>
    </lineage>
</organism>
<dbReference type="RefSeq" id="WP_200350259.1">
    <property type="nucleotide sequence ID" value="NZ_BAABHZ010000012.1"/>
</dbReference>
<dbReference type="AlphaFoldDB" id="A0A934R3A8"/>
<accession>A0A934R3A8</accession>
<protein>
    <submittedName>
        <fullName evidence="1">Uncharacterized protein</fullName>
    </submittedName>
</protein>
<evidence type="ECO:0000313" key="2">
    <source>
        <dbReference type="Proteomes" id="UP000600139"/>
    </source>
</evidence>
<dbReference type="Proteomes" id="UP000600139">
    <property type="component" value="Unassembled WGS sequence"/>
</dbReference>
<reference evidence="1" key="1">
    <citation type="submission" date="2021-01" db="EMBL/GenBank/DDBJ databases">
        <title>Modified the classification status of verrucomicrobia.</title>
        <authorList>
            <person name="Feng X."/>
        </authorList>
    </citation>
    <scope>NUCLEOTIDE SEQUENCE</scope>
    <source>
        <strain evidence="1">JCM 18052</strain>
    </source>
</reference>
<keyword evidence="2" id="KW-1185">Reference proteome</keyword>
<comment type="caution">
    <text evidence="1">The sequence shown here is derived from an EMBL/GenBank/DDBJ whole genome shotgun (WGS) entry which is preliminary data.</text>
</comment>
<evidence type="ECO:0000313" key="1">
    <source>
        <dbReference type="EMBL" id="MBK1815293.1"/>
    </source>
</evidence>
<proteinExistence type="predicted"/>